<reference evidence="2" key="2">
    <citation type="submission" date="2020-02" db="EMBL/GenBank/DDBJ databases">
        <authorList>
            <consortium name="NCBI Pathogen Detection Project"/>
        </authorList>
    </citation>
    <scope>NUCLEOTIDE SEQUENCE</scope>
    <source>
        <strain evidence="2">MA.CK_98/00010293</strain>
        <strain evidence="1">MA.CK_98/00011463</strain>
    </source>
</reference>
<evidence type="ECO:0000313" key="2">
    <source>
        <dbReference type="EMBL" id="HAG5356294.1"/>
    </source>
</evidence>
<name>A0A765BKN1_SALER</name>
<organism evidence="2">
    <name type="scientific">Salmonella enterica</name>
    <name type="common">Salmonella choleraesuis</name>
    <dbReference type="NCBI Taxonomy" id="28901"/>
    <lineage>
        <taxon>Bacteria</taxon>
        <taxon>Pseudomonadati</taxon>
        <taxon>Pseudomonadota</taxon>
        <taxon>Gammaproteobacteria</taxon>
        <taxon>Enterobacterales</taxon>
        <taxon>Enterobacteriaceae</taxon>
        <taxon>Salmonella</taxon>
    </lineage>
</organism>
<proteinExistence type="predicted"/>
<gene>
    <name evidence="2" type="ORF">G8O64_001869</name>
    <name evidence="1" type="ORF">G8V93_001584</name>
</gene>
<dbReference type="EMBL" id="DAAYQT010000004">
    <property type="protein sequence ID" value="HAG5356294.1"/>
    <property type="molecule type" value="Genomic_DNA"/>
</dbReference>
<accession>A0A765BKN1</accession>
<comment type="caution">
    <text evidence="2">The sequence shown here is derived from an EMBL/GenBank/DDBJ whole genome shotgun (WGS) entry which is preliminary data.</text>
</comment>
<protein>
    <submittedName>
        <fullName evidence="2">Uncharacterized protein</fullName>
    </submittedName>
</protein>
<dbReference type="AlphaFoldDB" id="A0A765BKN1"/>
<dbReference type="EMBL" id="DAAXOF010000003">
    <property type="protein sequence ID" value="HAG1880150.1"/>
    <property type="molecule type" value="Genomic_DNA"/>
</dbReference>
<reference evidence="2" key="1">
    <citation type="journal article" date="2018" name="Genome Biol.">
        <title>SKESA: strategic k-mer extension for scrupulous assemblies.</title>
        <authorList>
            <person name="Souvorov A."/>
            <person name="Agarwala R."/>
            <person name="Lipman D.J."/>
        </authorList>
    </citation>
    <scope>NUCLEOTIDE SEQUENCE</scope>
    <source>
        <strain evidence="2">MA.CK_98/00010293</strain>
        <strain evidence="1">MA.CK_98/00011463</strain>
    </source>
</reference>
<sequence>MRKQAFLSNDRSSMADWMTIQEAIKTTGQVTKKTFTASDIYRHALCGDIRLSIYFQSPVILRKIRISHNKITLRPIASTFIDQLCFLDKNSLISSKNLIFSTEGKYIYPSKRIIDTDLVGYEHTLIKRLLAHSLNIQLPAVDKNEFNYGISVTLDGEIFQAFERITIHERICQQIKRLPEKIFSSEYQKDLQKFMVLDLCKKYFPIHELPQDACFVIRHAELKKLIDNPTTSSSSSTRISTPLSRLFWLACKHNETISHLIRQPYKLLSIFEQWASNDGITDHLSGDTLKNALERGSPVLVTAR</sequence>
<evidence type="ECO:0000313" key="1">
    <source>
        <dbReference type="EMBL" id="HAG1880150.1"/>
    </source>
</evidence>